<organism evidence="1">
    <name type="scientific">bioreactor metagenome</name>
    <dbReference type="NCBI Taxonomy" id="1076179"/>
    <lineage>
        <taxon>unclassified sequences</taxon>
        <taxon>metagenomes</taxon>
        <taxon>ecological metagenomes</taxon>
    </lineage>
</organism>
<reference evidence="1" key="1">
    <citation type="submission" date="2019-08" db="EMBL/GenBank/DDBJ databases">
        <authorList>
            <person name="Kucharzyk K."/>
            <person name="Murdoch R.W."/>
            <person name="Higgins S."/>
            <person name="Loffler F."/>
        </authorList>
    </citation>
    <scope>NUCLEOTIDE SEQUENCE</scope>
</reference>
<gene>
    <name evidence="1" type="ORF">SDC9_69535</name>
</gene>
<dbReference type="NCBIfam" id="TIGR03696">
    <property type="entry name" value="Rhs_assc_core"/>
    <property type="match status" value="1"/>
</dbReference>
<comment type="caution">
    <text evidence="1">The sequence shown here is derived from an EMBL/GenBank/DDBJ whole genome shotgun (WGS) entry which is preliminary data.</text>
</comment>
<dbReference type="InterPro" id="IPR022385">
    <property type="entry name" value="Rhs_assc_core"/>
</dbReference>
<dbReference type="EMBL" id="VSSQ01003950">
    <property type="protein sequence ID" value="MPM23072.1"/>
    <property type="molecule type" value="Genomic_DNA"/>
</dbReference>
<sequence length="113" mass="12682">MDPVLGRLSTVDPMGEKCYSISPYLYCNNNPVKYIDPTGMLFSDPPRNYFQNLWSYYKEVYKSVSVTFSAGLQAGASTKISNKEVGAHLNVISSELGILNDDEFSVNYTSVRY</sequence>
<dbReference type="Gene3D" id="2.180.10.10">
    <property type="entry name" value="RHS repeat-associated core"/>
    <property type="match status" value="1"/>
</dbReference>
<accession>A0A644Y3D8</accession>
<evidence type="ECO:0000313" key="1">
    <source>
        <dbReference type="EMBL" id="MPM23072.1"/>
    </source>
</evidence>
<evidence type="ECO:0008006" key="2">
    <source>
        <dbReference type="Google" id="ProtNLM"/>
    </source>
</evidence>
<protein>
    <recommendedName>
        <fullName evidence="2">RHS repeat-associated core domain-containing protein</fullName>
    </recommendedName>
</protein>
<dbReference type="AlphaFoldDB" id="A0A644Y3D8"/>
<name>A0A644Y3D8_9ZZZZ</name>
<proteinExistence type="predicted"/>